<protein>
    <recommendedName>
        <fullName evidence="3">Lipoprotein</fullName>
    </recommendedName>
</protein>
<evidence type="ECO:0008006" key="3">
    <source>
        <dbReference type="Google" id="ProtNLM"/>
    </source>
</evidence>
<comment type="caution">
    <text evidence="1">The sequence shown here is derived from an EMBL/GenBank/DDBJ whole genome shotgun (WGS) entry which is preliminary data.</text>
</comment>
<evidence type="ECO:0000313" key="2">
    <source>
        <dbReference type="Proteomes" id="UP000249061"/>
    </source>
</evidence>
<evidence type="ECO:0000313" key="1">
    <source>
        <dbReference type="EMBL" id="PZR04597.1"/>
    </source>
</evidence>
<name>A0A2W5SSD9_9BACT</name>
<dbReference type="EMBL" id="QFQP01000055">
    <property type="protein sequence ID" value="PZR04597.1"/>
    <property type="molecule type" value="Genomic_DNA"/>
</dbReference>
<proteinExistence type="predicted"/>
<sequence length="119" mass="13020">MRAFILVSAVAVSACVGPEAPDVELCRDVIGRLCLQPYCAGAQSRLNLPDENCEAELRARTGCDTEDFTFSTPDRARVLDCRLPLVRDSANRSAPPRCDYVDETLRNCPDLVTFLGGAR</sequence>
<dbReference type="AlphaFoldDB" id="A0A2W5SSD9"/>
<dbReference type="Proteomes" id="UP000249061">
    <property type="component" value="Unassembled WGS sequence"/>
</dbReference>
<gene>
    <name evidence="1" type="ORF">DI536_33935</name>
</gene>
<accession>A0A2W5SSD9</accession>
<organism evidence="1 2">
    <name type="scientific">Archangium gephyra</name>
    <dbReference type="NCBI Taxonomy" id="48"/>
    <lineage>
        <taxon>Bacteria</taxon>
        <taxon>Pseudomonadati</taxon>
        <taxon>Myxococcota</taxon>
        <taxon>Myxococcia</taxon>
        <taxon>Myxococcales</taxon>
        <taxon>Cystobacterineae</taxon>
        <taxon>Archangiaceae</taxon>
        <taxon>Archangium</taxon>
    </lineage>
</organism>
<dbReference type="PROSITE" id="PS51257">
    <property type="entry name" value="PROKAR_LIPOPROTEIN"/>
    <property type="match status" value="1"/>
</dbReference>
<reference evidence="1 2" key="1">
    <citation type="submission" date="2017-08" db="EMBL/GenBank/DDBJ databases">
        <title>Infants hospitalized years apart are colonized by the same room-sourced microbial strains.</title>
        <authorList>
            <person name="Brooks B."/>
            <person name="Olm M.R."/>
            <person name="Firek B.A."/>
            <person name="Baker R."/>
            <person name="Thomas B.C."/>
            <person name="Morowitz M.J."/>
            <person name="Banfield J.F."/>
        </authorList>
    </citation>
    <scope>NUCLEOTIDE SEQUENCE [LARGE SCALE GENOMIC DNA]</scope>
    <source>
        <strain evidence="1">S2_003_000_R2_14</strain>
    </source>
</reference>